<comment type="cofactor">
    <cofactor evidence="1 10">
        <name>Zn(2+)</name>
        <dbReference type="ChEBI" id="CHEBI:29105"/>
    </cofactor>
</comment>
<evidence type="ECO:0000256" key="8">
    <source>
        <dbReference type="ARBA" id="ARBA00023049"/>
    </source>
</evidence>
<dbReference type="SUPFAM" id="SSF101821">
    <property type="entry name" value="Aminopeptidase/glucanase lid domain"/>
    <property type="match status" value="1"/>
</dbReference>
<evidence type="ECO:0000256" key="7">
    <source>
        <dbReference type="ARBA" id="ARBA00022833"/>
    </source>
</evidence>
<evidence type="ECO:0000256" key="6">
    <source>
        <dbReference type="ARBA" id="ARBA00022801"/>
    </source>
</evidence>
<dbReference type="InterPro" id="IPR023358">
    <property type="entry name" value="Peptidase_M18_dom2"/>
</dbReference>
<comment type="similarity">
    <text evidence="2 9">Belongs to the peptidase M18 family.</text>
</comment>
<dbReference type="Gene3D" id="3.40.630.10">
    <property type="entry name" value="Zn peptidases"/>
    <property type="match status" value="1"/>
</dbReference>
<dbReference type="RefSeq" id="WP_154537768.1">
    <property type="nucleotide sequence ID" value="NZ_VUNE01000002.1"/>
</dbReference>
<evidence type="ECO:0000313" key="11">
    <source>
        <dbReference type="EMBL" id="MST62377.1"/>
    </source>
</evidence>
<name>A0A6N7XG92_9FIRM</name>
<dbReference type="InterPro" id="IPR001948">
    <property type="entry name" value="Peptidase_M18"/>
</dbReference>
<keyword evidence="3 9" id="KW-0031">Aminopeptidase</keyword>
<evidence type="ECO:0000256" key="2">
    <source>
        <dbReference type="ARBA" id="ARBA00008290"/>
    </source>
</evidence>
<dbReference type="Proteomes" id="UP000440713">
    <property type="component" value="Unassembled WGS sequence"/>
</dbReference>
<evidence type="ECO:0000313" key="12">
    <source>
        <dbReference type="Proteomes" id="UP000440713"/>
    </source>
</evidence>
<dbReference type="Gene3D" id="2.30.250.10">
    <property type="entry name" value="Aminopeptidase i, Domain 2"/>
    <property type="match status" value="1"/>
</dbReference>
<accession>A0A6N7XG92</accession>
<evidence type="ECO:0000256" key="5">
    <source>
        <dbReference type="ARBA" id="ARBA00022723"/>
    </source>
</evidence>
<evidence type="ECO:0000256" key="3">
    <source>
        <dbReference type="ARBA" id="ARBA00022438"/>
    </source>
</evidence>
<evidence type="ECO:0000256" key="4">
    <source>
        <dbReference type="ARBA" id="ARBA00022670"/>
    </source>
</evidence>
<organism evidence="11 12">
    <name type="scientific">Peptostreptococcus porci</name>
    <dbReference type="NCBI Taxonomy" id="2652282"/>
    <lineage>
        <taxon>Bacteria</taxon>
        <taxon>Bacillati</taxon>
        <taxon>Bacillota</taxon>
        <taxon>Clostridia</taxon>
        <taxon>Peptostreptococcales</taxon>
        <taxon>Peptostreptococcaceae</taxon>
        <taxon>Peptostreptococcus</taxon>
    </lineage>
</organism>
<keyword evidence="8 9" id="KW-0482">Metalloprotease</keyword>
<evidence type="ECO:0000256" key="1">
    <source>
        <dbReference type="ARBA" id="ARBA00001947"/>
    </source>
</evidence>
<dbReference type="EMBL" id="VUNE01000002">
    <property type="protein sequence ID" value="MST62377.1"/>
    <property type="molecule type" value="Genomic_DNA"/>
</dbReference>
<reference evidence="11 12" key="1">
    <citation type="submission" date="2019-08" db="EMBL/GenBank/DDBJ databases">
        <title>In-depth cultivation of the pig gut microbiome towards novel bacterial diversity and tailored functional studies.</title>
        <authorList>
            <person name="Wylensek D."/>
            <person name="Hitch T.C.A."/>
            <person name="Clavel T."/>
        </authorList>
    </citation>
    <scope>NUCLEOTIDE SEQUENCE [LARGE SCALE GENOMIC DNA]</scope>
    <source>
        <strain evidence="11 12">WCA-SAB-591-4A-A</strain>
    </source>
</reference>
<dbReference type="PANTHER" id="PTHR28570:SF3">
    <property type="entry name" value="ASPARTYL AMINOPEPTIDASE"/>
    <property type="match status" value="1"/>
</dbReference>
<dbReference type="NCBIfam" id="NF002759">
    <property type="entry name" value="PRK02813.1"/>
    <property type="match status" value="1"/>
</dbReference>
<dbReference type="GO" id="GO:0004177">
    <property type="term" value="F:aminopeptidase activity"/>
    <property type="evidence" value="ECO:0007669"/>
    <property type="project" value="UniProtKB-KW"/>
</dbReference>
<evidence type="ECO:0000256" key="9">
    <source>
        <dbReference type="RuleBase" id="RU004386"/>
    </source>
</evidence>
<dbReference type="PRINTS" id="PR00932">
    <property type="entry name" value="AMINO1PTASE"/>
</dbReference>
<proteinExistence type="inferred from homology"/>
<keyword evidence="6 9" id="KW-0378">Hydrolase</keyword>
<keyword evidence="12" id="KW-1185">Reference proteome</keyword>
<dbReference type="EC" id="3.4.11.-" evidence="10"/>
<dbReference type="GO" id="GO:0006508">
    <property type="term" value="P:proteolysis"/>
    <property type="evidence" value="ECO:0007669"/>
    <property type="project" value="UniProtKB-KW"/>
</dbReference>
<sequence>MNREDFLVDRENILINQEEIALAEQLVEFINNSPTPYNVVDNLKKELSEAGFDKLETFDEWKIENGGRYYLEVNSSSIISFVVEETIGNTSFRIIGSHSDSPCFKIKPKSEIKIDGGIKLSVESYGGMIISSWLDRPLAIAGRVFVKNAENYFHPKEYIINIKKPLCIIPNLAIHMNPNVNTGLEYNKQSDVMPLVLETGERIDSEDYIREIISEDIRLKYGDAVAIDEIVDFELFLYEYEAGNIIGSKGEYLSCSRLDNLASVYPSIKSLIKYSQNKLRFSSLDNKELDENRRKNNEKNHDNLKKSYSIKMAVAFNHEEVGSMSGEGADSNILANVMERIILALGNGREEFLRCLHSSFMISADLSHAVHPNKPEKSDSNHKLIFGNGPAIKAHAGKAYATDSFSASVIKLICDDKNIKYQIFVNRSDMRSGATIGSIVSSKVIMPVVDIGMPILSMHSIRELGMIKDYVEYYNLMAAFYEK</sequence>
<keyword evidence="7 9" id="KW-0862">Zinc</keyword>
<dbReference type="Pfam" id="PF02127">
    <property type="entry name" value="Peptidase_M18"/>
    <property type="match status" value="2"/>
</dbReference>
<protein>
    <recommendedName>
        <fullName evidence="10">M18 family aminopeptidase</fullName>
        <ecNumber evidence="10">3.4.11.-</ecNumber>
    </recommendedName>
</protein>
<comment type="caution">
    <text evidence="11">The sequence shown here is derived from an EMBL/GenBank/DDBJ whole genome shotgun (WGS) entry which is preliminary data.</text>
</comment>
<keyword evidence="5 9" id="KW-0479">Metal-binding</keyword>
<dbReference type="AlphaFoldDB" id="A0A6N7XG92"/>
<keyword evidence="4 9" id="KW-0645">Protease</keyword>
<dbReference type="PANTHER" id="PTHR28570">
    <property type="entry name" value="ASPARTYL AMINOPEPTIDASE"/>
    <property type="match status" value="1"/>
</dbReference>
<dbReference type="GO" id="GO:0005737">
    <property type="term" value="C:cytoplasm"/>
    <property type="evidence" value="ECO:0007669"/>
    <property type="project" value="UniProtKB-ARBA"/>
</dbReference>
<dbReference type="GO" id="GO:0008270">
    <property type="term" value="F:zinc ion binding"/>
    <property type="evidence" value="ECO:0007669"/>
    <property type="project" value="InterPro"/>
</dbReference>
<dbReference type="SUPFAM" id="SSF53187">
    <property type="entry name" value="Zn-dependent exopeptidases"/>
    <property type="match status" value="1"/>
</dbReference>
<dbReference type="GO" id="GO:0008237">
    <property type="term" value="F:metallopeptidase activity"/>
    <property type="evidence" value="ECO:0007669"/>
    <property type="project" value="UniProtKB-KW"/>
</dbReference>
<evidence type="ECO:0000256" key="10">
    <source>
        <dbReference type="RuleBase" id="RU004387"/>
    </source>
</evidence>
<gene>
    <name evidence="11" type="ORF">FYJ71_05215</name>
</gene>